<dbReference type="EMBL" id="CP024793">
    <property type="protein sequence ID" value="AUB44702.1"/>
    <property type="molecule type" value="Genomic_DNA"/>
</dbReference>
<dbReference type="KEGG" id="nfl:COO91_10942"/>
<name>A0A2K8TAL2_9NOSO</name>
<keyword evidence="2" id="KW-1185">Reference proteome</keyword>
<dbReference type="RefSeq" id="WP_208766876.1">
    <property type="nucleotide sequence ID" value="NZ_CP024793.1"/>
</dbReference>
<protein>
    <submittedName>
        <fullName evidence="1">Uncharacterized protein</fullName>
    </submittedName>
</protein>
<accession>A0A2K8TAL2</accession>
<dbReference type="Proteomes" id="UP000232003">
    <property type="component" value="Plasmid pNFSY08"/>
</dbReference>
<gene>
    <name evidence="1" type="ORF">COO91_10942</name>
</gene>
<geneLocation type="plasmid" evidence="2">
    <name>pnfsy08</name>
</geneLocation>
<reference evidence="1 2" key="1">
    <citation type="submission" date="2017-11" db="EMBL/GenBank/DDBJ databases">
        <title>Complete genome of a free-living desiccation-tolerant cyanobacterium and its photosynthetic adaptation to extreme terrestrial habitat.</title>
        <authorList>
            <person name="Shang J."/>
        </authorList>
    </citation>
    <scope>NUCLEOTIDE SEQUENCE [LARGE SCALE GENOMIC DNA]</scope>
    <source>
        <strain evidence="1 2">CCNUN1</strain>
        <plasmid evidence="2">pnfsy08</plasmid>
    </source>
</reference>
<sequence length="56" mass="6533">MSDRSLNPMRSLNKFIEIEISNQEPGVRTRFVYSDRKNSFLTANKKNIFIGQLSQL</sequence>
<dbReference type="AlphaFoldDB" id="A0A2K8TAL2"/>
<evidence type="ECO:0000313" key="2">
    <source>
        <dbReference type="Proteomes" id="UP000232003"/>
    </source>
</evidence>
<keyword evidence="1" id="KW-0614">Plasmid</keyword>
<proteinExistence type="predicted"/>
<organism evidence="1 2">
    <name type="scientific">Nostoc flagelliforme CCNUN1</name>
    <dbReference type="NCBI Taxonomy" id="2038116"/>
    <lineage>
        <taxon>Bacteria</taxon>
        <taxon>Bacillati</taxon>
        <taxon>Cyanobacteriota</taxon>
        <taxon>Cyanophyceae</taxon>
        <taxon>Nostocales</taxon>
        <taxon>Nostocaceae</taxon>
        <taxon>Nostoc</taxon>
    </lineage>
</organism>
<evidence type="ECO:0000313" key="1">
    <source>
        <dbReference type="EMBL" id="AUB44702.1"/>
    </source>
</evidence>